<evidence type="ECO:0000256" key="5">
    <source>
        <dbReference type="ARBA" id="ARBA00022777"/>
    </source>
</evidence>
<dbReference type="Proteomes" id="UP000229740">
    <property type="component" value="Unassembled WGS sequence"/>
</dbReference>
<evidence type="ECO:0000256" key="6">
    <source>
        <dbReference type="PROSITE-ProRule" id="PRU00169"/>
    </source>
</evidence>
<dbReference type="SMART" id="SM00387">
    <property type="entry name" value="HATPase_c"/>
    <property type="match status" value="1"/>
</dbReference>
<reference evidence="9 10" key="1">
    <citation type="submission" date="2017-10" db="EMBL/GenBank/DDBJ databases">
        <title>Novel microbial diversity and functional potential in the marine mammal oral microbiome.</title>
        <authorList>
            <person name="Dudek N.K."/>
            <person name="Sun C.L."/>
            <person name="Burstein D."/>
            <person name="Kantor R.S."/>
            <person name="Aliaga Goltsman D.S."/>
            <person name="Bik E.M."/>
            <person name="Thomas B.C."/>
            <person name="Banfield J.F."/>
            <person name="Relman D.A."/>
        </authorList>
    </citation>
    <scope>NUCLEOTIDE SEQUENCE [LARGE SCALE GENOMIC DNA]</scope>
    <source>
        <strain evidence="9">DOLZORAL124_49_17</strain>
    </source>
</reference>
<dbReference type="InterPro" id="IPR005467">
    <property type="entry name" value="His_kinase_dom"/>
</dbReference>
<dbReference type="EC" id="2.7.13.3" evidence="2"/>
<keyword evidence="4" id="KW-0808">Transferase</keyword>
<dbReference type="CDD" id="cd16922">
    <property type="entry name" value="HATPase_EvgS-ArcB-TorS-like"/>
    <property type="match status" value="1"/>
</dbReference>
<dbReference type="SMART" id="SM00388">
    <property type="entry name" value="HisKA"/>
    <property type="match status" value="1"/>
</dbReference>
<evidence type="ECO:0000259" key="7">
    <source>
        <dbReference type="PROSITE" id="PS50109"/>
    </source>
</evidence>
<dbReference type="InterPro" id="IPR004358">
    <property type="entry name" value="Sig_transdc_His_kin-like_C"/>
</dbReference>
<comment type="catalytic activity">
    <reaction evidence="1">
        <text>ATP + protein L-histidine = ADP + protein N-phospho-L-histidine.</text>
        <dbReference type="EC" id="2.7.13.3"/>
    </reaction>
</comment>
<evidence type="ECO:0000256" key="3">
    <source>
        <dbReference type="ARBA" id="ARBA00022553"/>
    </source>
</evidence>
<feature type="modified residue" description="4-aspartylphosphate" evidence="6">
    <location>
        <position position="52"/>
    </location>
</feature>
<dbReference type="InterPro" id="IPR036097">
    <property type="entry name" value="HisK_dim/P_sf"/>
</dbReference>
<feature type="domain" description="Histidine kinase" evidence="7">
    <location>
        <begin position="302"/>
        <end position="540"/>
    </location>
</feature>
<dbReference type="AlphaFoldDB" id="A0A2G6E9P7"/>
<dbReference type="PANTHER" id="PTHR43047:SF72">
    <property type="entry name" value="OSMOSENSING HISTIDINE PROTEIN KINASE SLN1"/>
    <property type="match status" value="1"/>
</dbReference>
<dbReference type="GO" id="GO:0005886">
    <property type="term" value="C:plasma membrane"/>
    <property type="evidence" value="ECO:0007669"/>
    <property type="project" value="TreeGrafter"/>
</dbReference>
<evidence type="ECO:0000313" key="10">
    <source>
        <dbReference type="Proteomes" id="UP000229740"/>
    </source>
</evidence>
<dbReference type="FunFam" id="3.30.565.10:FF:000010">
    <property type="entry name" value="Sensor histidine kinase RcsC"/>
    <property type="match status" value="1"/>
</dbReference>
<dbReference type="GO" id="GO:0000155">
    <property type="term" value="F:phosphorelay sensor kinase activity"/>
    <property type="evidence" value="ECO:0007669"/>
    <property type="project" value="InterPro"/>
</dbReference>
<dbReference type="PROSITE" id="PS50110">
    <property type="entry name" value="RESPONSE_REGULATORY"/>
    <property type="match status" value="2"/>
</dbReference>
<proteinExistence type="predicted"/>
<protein>
    <recommendedName>
        <fullName evidence="2">histidine kinase</fullName>
        <ecNumber evidence="2">2.7.13.3</ecNumber>
    </recommendedName>
</protein>
<dbReference type="InterPro" id="IPR001789">
    <property type="entry name" value="Sig_transdc_resp-reg_receiver"/>
</dbReference>
<keyword evidence="3 6" id="KW-0597">Phosphoprotein</keyword>
<dbReference type="Gene3D" id="1.10.287.130">
    <property type="match status" value="1"/>
</dbReference>
<dbReference type="Pfam" id="PF00072">
    <property type="entry name" value="Response_reg"/>
    <property type="match status" value="2"/>
</dbReference>
<gene>
    <name evidence="9" type="ORF">CSB45_02115</name>
</gene>
<dbReference type="PROSITE" id="PS50109">
    <property type="entry name" value="HIS_KIN"/>
    <property type="match status" value="1"/>
</dbReference>
<dbReference type="Gene3D" id="3.40.50.2300">
    <property type="match status" value="2"/>
</dbReference>
<dbReference type="InterPro" id="IPR003661">
    <property type="entry name" value="HisK_dim/P_dom"/>
</dbReference>
<dbReference type="InterPro" id="IPR011006">
    <property type="entry name" value="CheY-like_superfamily"/>
</dbReference>
<feature type="modified residue" description="4-aspartylphosphate" evidence="6">
    <location>
        <position position="187"/>
    </location>
</feature>
<dbReference type="CDD" id="cd00082">
    <property type="entry name" value="HisKA"/>
    <property type="match status" value="1"/>
</dbReference>
<sequence length="548" mass="61603">MERVLIVCDDSNLCKNLTSYLEEQDYQVKAIHDAERAEERAEQETPDVIILDALLQKVNGFELCWNLKRNPRLKHIPVLMTSALYLDESDLKNGICFGTTTYPIVADRCLMKPFEASRLVEELQYLQGKASEQPFWPKILIVDDEEDVLDFLRTTFEKHGYKTMQALSAQACLEGLSSFRPDVILLDYNLPDLSGLEVLKRIREIVPGVGVVLMTAYGDEDLAISAIGEQVDAYVRKPFLVEQILSLVEQAVERSRIKLERDQLVAQLRVSNRELIKNYAMLDHANGRLRELDRLKSEFLANIGHELRTPLNSIIGFTELLLQGYSGSLNENQSRQLTMVLNSGSHLLRVLNDVIEVSMLNAGQVTLKMESIQFSTIVHDVLQELHGKADEKCLRLKVEIERDLPDCLCSRDKVKLVLYNLLDNSIKFSSSGQITISAFCASSLSSDDPRRVYVRESLASDIATLIVSVADQGIGIEQEDFAILFDEFRQVDGSLTREYNGTGLGLAISRKLVELYGGAIWLESQVGAGATFYFTVPLAKQSDQSVLK</sequence>
<dbReference type="Pfam" id="PF00512">
    <property type="entry name" value="HisKA"/>
    <property type="match status" value="1"/>
</dbReference>
<evidence type="ECO:0000259" key="8">
    <source>
        <dbReference type="PROSITE" id="PS50110"/>
    </source>
</evidence>
<dbReference type="CDD" id="cd00156">
    <property type="entry name" value="REC"/>
    <property type="match status" value="1"/>
</dbReference>
<dbReference type="SUPFAM" id="SSF55874">
    <property type="entry name" value="ATPase domain of HSP90 chaperone/DNA topoisomerase II/histidine kinase"/>
    <property type="match status" value="1"/>
</dbReference>
<dbReference type="InterPro" id="IPR036890">
    <property type="entry name" value="HATPase_C_sf"/>
</dbReference>
<dbReference type="GO" id="GO:0009927">
    <property type="term" value="F:histidine phosphotransfer kinase activity"/>
    <property type="evidence" value="ECO:0007669"/>
    <property type="project" value="TreeGrafter"/>
</dbReference>
<dbReference type="Gene3D" id="3.30.565.10">
    <property type="entry name" value="Histidine kinase-like ATPase, C-terminal domain"/>
    <property type="match status" value="1"/>
</dbReference>
<feature type="domain" description="Response regulatory" evidence="8">
    <location>
        <begin position="3"/>
        <end position="127"/>
    </location>
</feature>
<dbReference type="SUPFAM" id="SSF52172">
    <property type="entry name" value="CheY-like"/>
    <property type="match status" value="2"/>
</dbReference>
<dbReference type="SMART" id="SM00448">
    <property type="entry name" value="REC"/>
    <property type="match status" value="2"/>
</dbReference>
<evidence type="ECO:0000313" key="9">
    <source>
        <dbReference type="EMBL" id="PID58816.1"/>
    </source>
</evidence>
<evidence type="ECO:0000256" key="1">
    <source>
        <dbReference type="ARBA" id="ARBA00000085"/>
    </source>
</evidence>
<keyword evidence="5" id="KW-0418">Kinase</keyword>
<organism evidence="9 10">
    <name type="scientific">candidate division KSB3 bacterium</name>
    <dbReference type="NCBI Taxonomy" id="2044937"/>
    <lineage>
        <taxon>Bacteria</taxon>
        <taxon>candidate division KSB3</taxon>
    </lineage>
</organism>
<feature type="domain" description="Response regulatory" evidence="8">
    <location>
        <begin position="138"/>
        <end position="252"/>
    </location>
</feature>
<dbReference type="PRINTS" id="PR00344">
    <property type="entry name" value="BCTRLSENSOR"/>
</dbReference>
<dbReference type="InterPro" id="IPR003594">
    <property type="entry name" value="HATPase_dom"/>
</dbReference>
<evidence type="ECO:0000256" key="4">
    <source>
        <dbReference type="ARBA" id="ARBA00022679"/>
    </source>
</evidence>
<dbReference type="Pfam" id="PF02518">
    <property type="entry name" value="HATPase_c"/>
    <property type="match status" value="1"/>
</dbReference>
<dbReference type="EMBL" id="PDPS01000021">
    <property type="protein sequence ID" value="PID58816.1"/>
    <property type="molecule type" value="Genomic_DNA"/>
</dbReference>
<evidence type="ECO:0000256" key="2">
    <source>
        <dbReference type="ARBA" id="ARBA00012438"/>
    </source>
</evidence>
<dbReference type="PANTHER" id="PTHR43047">
    <property type="entry name" value="TWO-COMPONENT HISTIDINE PROTEIN KINASE"/>
    <property type="match status" value="1"/>
</dbReference>
<name>A0A2G6E9P7_9BACT</name>
<accession>A0A2G6E9P7</accession>
<comment type="caution">
    <text evidence="9">The sequence shown here is derived from an EMBL/GenBank/DDBJ whole genome shotgun (WGS) entry which is preliminary data.</text>
</comment>
<dbReference type="SUPFAM" id="SSF47384">
    <property type="entry name" value="Homodimeric domain of signal transducing histidine kinase"/>
    <property type="match status" value="1"/>
</dbReference>